<proteinExistence type="predicted"/>
<sequence>MIASIAATTVAALAGAGVATVLRLPAAPLLGAMIGVAALTLSTELSWQAPGAVKWVVYVAIGALLGQSVTRESLTALRSSAVPILLTVTLFLVFGLALAWGLWRFTDFDAHTALLATAPGGIAQMGALSADVKANVPVVLSIHVLRITSVIVLMSLGLKLMGGRP</sequence>
<dbReference type="EMBL" id="PJBV01000013">
    <property type="protein sequence ID" value="PKH42103.1"/>
    <property type="molecule type" value="Genomic_DNA"/>
</dbReference>
<gene>
    <name evidence="2" type="ORF">CXG46_06380</name>
    <name evidence="3" type="ORF">SAMN05192575_107217</name>
</gene>
<keyword evidence="5" id="KW-1185">Reference proteome</keyword>
<dbReference type="Pfam" id="PF05145">
    <property type="entry name" value="AbrB"/>
    <property type="match status" value="1"/>
</dbReference>
<dbReference type="STRING" id="748909.SAMN05192575_107217"/>
<feature type="transmembrane region" description="Helical" evidence="1">
    <location>
        <begin position="81"/>
        <end position="103"/>
    </location>
</feature>
<keyword evidence="1" id="KW-0812">Transmembrane</keyword>
<evidence type="ECO:0000256" key="1">
    <source>
        <dbReference type="SAM" id="Phobius"/>
    </source>
</evidence>
<evidence type="ECO:0000313" key="5">
    <source>
        <dbReference type="Proteomes" id="UP000233565"/>
    </source>
</evidence>
<dbReference type="GO" id="GO:0010468">
    <property type="term" value="P:regulation of gene expression"/>
    <property type="evidence" value="ECO:0007669"/>
    <property type="project" value="InterPro"/>
</dbReference>
<dbReference type="Proteomes" id="UP000233565">
    <property type="component" value="Unassembled WGS sequence"/>
</dbReference>
<evidence type="ECO:0000313" key="3">
    <source>
        <dbReference type="EMBL" id="SFB32883.1"/>
    </source>
</evidence>
<dbReference type="EMBL" id="FOKC01000007">
    <property type="protein sequence ID" value="SFB32883.1"/>
    <property type="molecule type" value="Genomic_DNA"/>
</dbReference>
<protein>
    <recommendedName>
        <fullName evidence="6">Ammonia monooxygenase</fullName>
    </recommendedName>
</protein>
<feature type="transmembrane region" description="Helical" evidence="1">
    <location>
        <begin position="47"/>
        <end position="69"/>
    </location>
</feature>
<dbReference type="AlphaFoldDB" id="A0A1I1A8Y5"/>
<organism evidence="3 4">
    <name type="scientific">Nocardioides alpinus</name>
    <dbReference type="NCBI Taxonomy" id="748909"/>
    <lineage>
        <taxon>Bacteria</taxon>
        <taxon>Bacillati</taxon>
        <taxon>Actinomycetota</taxon>
        <taxon>Actinomycetes</taxon>
        <taxon>Propionibacteriales</taxon>
        <taxon>Nocardioidaceae</taxon>
        <taxon>Nocardioides</taxon>
    </lineage>
</organism>
<evidence type="ECO:0000313" key="4">
    <source>
        <dbReference type="Proteomes" id="UP000199113"/>
    </source>
</evidence>
<dbReference type="RefSeq" id="WP_091199856.1">
    <property type="nucleotide sequence ID" value="NZ_FOKC01000007.1"/>
</dbReference>
<reference evidence="3" key="1">
    <citation type="submission" date="2016-10" db="EMBL/GenBank/DDBJ databases">
        <authorList>
            <person name="de Groot N.N."/>
        </authorList>
    </citation>
    <scope>NUCLEOTIDE SEQUENCE [LARGE SCALE GENOMIC DNA]</scope>
    <source>
        <strain evidence="3">CGMCC 1.10697</strain>
    </source>
</reference>
<dbReference type="OrthoDB" id="5188485at2"/>
<keyword evidence="1" id="KW-1133">Transmembrane helix</keyword>
<dbReference type="Proteomes" id="UP000199113">
    <property type="component" value="Unassembled WGS sequence"/>
</dbReference>
<evidence type="ECO:0000313" key="2">
    <source>
        <dbReference type="EMBL" id="PKH42103.1"/>
    </source>
</evidence>
<dbReference type="PANTHER" id="PTHR38457">
    <property type="entry name" value="REGULATOR ABRB-RELATED"/>
    <property type="match status" value="1"/>
</dbReference>
<dbReference type="InterPro" id="IPR007820">
    <property type="entry name" value="AbrB_fam"/>
</dbReference>
<dbReference type="PANTHER" id="PTHR38457:SF1">
    <property type="entry name" value="REGULATOR ABRB-RELATED"/>
    <property type="match status" value="1"/>
</dbReference>
<dbReference type="GO" id="GO:0016020">
    <property type="term" value="C:membrane"/>
    <property type="evidence" value="ECO:0007669"/>
    <property type="project" value="InterPro"/>
</dbReference>
<keyword evidence="1" id="KW-0472">Membrane</keyword>
<reference evidence="2 5" key="2">
    <citation type="submission" date="2017-12" db="EMBL/GenBank/DDBJ databases">
        <title>Pharmacopeia of the Arctic Ocean.</title>
        <authorList>
            <person name="Collins E."/>
            <person name="Ducluzeau A.-L."/>
        </authorList>
    </citation>
    <scope>NUCLEOTIDE SEQUENCE [LARGE SCALE GENOMIC DNA]</scope>
    <source>
        <strain evidence="2 5">DSM 23325</strain>
    </source>
</reference>
<dbReference type="NCBIfam" id="TIGR03082">
    <property type="entry name" value="Gneg_AbrB_dup"/>
    <property type="match status" value="1"/>
</dbReference>
<dbReference type="InterPro" id="IPR017516">
    <property type="entry name" value="AbrB_dup"/>
</dbReference>
<evidence type="ECO:0008006" key="6">
    <source>
        <dbReference type="Google" id="ProtNLM"/>
    </source>
</evidence>
<feature type="transmembrane region" description="Helical" evidence="1">
    <location>
        <begin position="138"/>
        <end position="158"/>
    </location>
</feature>
<accession>A0A1I1A8Y5</accession>
<name>A0A1I1A8Y5_9ACTN</name>